<proteinExistence type="predicted"/>
<dbReference type="Pfam" id="PF16815">
    <property type="entry name" value="HRI1"/>
    <property type="match status" value="1"/>
</dbReference>
<gene>
    <name evidence="1" type="ORF">N7494_001046</name>
</gene>
<dbReference type="Gene3D" id="2.40.128.320">
    <property type="entry name" value="Protein HRI1, N-terminal domain"/>
    <property type="match status" value="1"/>
</dbReference>
<dbReference type="InterPro" id="IPR043047">
    <property type="entry name" value="Hri1_N_sf"/>
</dbReference>
<comment type="caution">
    <text evidence="1">The sequence shown here is derived from an EMBL/GenBank/DDBJ whole genome shotgun (WGS) entry which is preliminary data.</text>
</comment>
<protein>
    <recommendedName>
        <fullName evidence="3">Protein HRI1</fullName>
    </recommendedName>
</protein>
<dbReference type="AlphaFoldDB" id="A0AAD6GKC6"/>
<dbReference type="EMBL" id="JAQIZZ010000001">
    <property type="protein sequence ID" value="KAJ5557131.1"/>
    <property type="molecule type" value="Genomic_DNA"/>
</dbReference>
<organism evidence="1 2">
    <name type="scientific">Penicillium frequentans</name>
    <dbReference type="NCBI Taxonomy" id="3151616"/>
    <lineage>
        <taxon>Eukaryota</taxon>
        <taxon>Fungi</taxon>
        <taxon>Dikarya</taxon>
        <taxon>Ascomycota</taxon>
        <taxon>Pezizomycotina</taxon>
        <taxon>Eurotiomycetes</taxon>
        <taxon>Eurotiomycetidae</taxon>
        <taxon>Eurotiales</taxon>
        <taxon>Aspergillaceae</taxon>
        <taxon>Penicillium</taxon>
    </lineage>
</organism>
<keyword evidence="2" id="KW-1185">Reference proteome</keyword>
<sequence length="264" mass="29570">MRPSQPSSKSTILTRISMRWVPHPPFGTTDTLALAVGEWYVDLRVDRQSGGIDWALAGQCRRAGINPRRVVFTHDIDSHHNFNVSEPCPFLALPNGDDLETGKMRRADKPGAPMTDYEEIWRYIPLRDIPEECGGNTSWVLESVEDPLGEGQHLITKRFLAKVGGFYLVQQQEQTHVKSQSADGGWAVKITGEEVSARWEEWLGDHWEEKYVLGPLGGKLPSMAKDLIGKSQSMCWTPGDNTSIKGSQYVVREVESLVGLRARL</sequence>
<reference evidence="1 2" key="1">
    <citation type="journal article" date="2023" name="IMA Fungus">
        <title>Comparative genomic study of the Penicillium genus elucidates a diverse pangenome and 15 lateral gene transfer events.</title>
        <authorList>
            <person name="Petersen C."/>
            <person name="Sorensen T."/>
            <person name="Nielsen M.R."/>
            <person name="Sondergaard T.E."/>
            <person name="Sorensen J.L."/>
            <person name="Fitzpatrick D.A."/>
            <person name="Frisvad J.C."/>
            <person name="Nielsen K.L."/>
        </authorList>
    </citation>
    <scope>NUCLEOTIDE SEQUENCE [LARGE SCALE GENOMIC DNA]</scope>
    <source>
        <strain evidence="1 2">IBT 35679</strain>
    </source>
</reference>
<name>A0AAD6GKC6_9EURO</name>
<evidence type="ECO:0000313" key="1">
    <source>
        <dbReference type="EMBL" id="KAJ5557131.1"/>
    </source>
</evidence>
<evidence type="ECO:0008006" key="3">
    <source>
        <dbReference type="Google" id="ProtNLM"/>
    </source>
</evidence>
<dbReference type="Proteomes" id="UP001220324">
    <property type="component" value="Unassembled WGS sequence"/>
</dbReference>
<evidence type="ECO:0000313" key="2">
    <source>
        <dbReference type="Proteomes" id="UP001220324"/>
    </source>
</evidence>
<dbReference type="InterPro" id="IPR031818">
    <property type="entry name" value="Hri1"/>
</dbReference>
<accession>A0AAD6GKC6</accession>